<protein>
    <submittedName>
        <fullName evidence="2">TTC21B</fullName>
    </submittedName>
</protein>
<name>A0A7J7JTS9_BUGNE</name>
<evidence type="ECO:0000313" key="3">
    <source>
        <dbReference type="Proteomes" id="UP000593567"/>
    </source>
</evidence>
<dbReference type="InterPro" id="IPR040364">
    <property type="entry name" value="TTC21A/TTC21B"/>
</dbReference>
<proteinExistence type="predicted"/>
<feature type="domain" description="Tetratricopeptide repeat protein 21A/21B N-terminal ARM repeat" evidence="1">
    <location>
        <begin position="1"/>
        <end position="218"/>
    </location>
</feature>
<organism evidence="2 3">
    <name type="scientific">Bugula neritina</name>
    <name type="common">Brown bryozoan</name>
    <name type="synonym">Sertularia neritina</name>
    <dbReference type="NCBI Taxonomy" id="10212"/>
    <lineage>
        <taxon>Eukaryota</taxon>
        <taxon>Metazoa</taxon>
        <taxon>Spiralia</taxon>
        <taxon>Lophotrochozoa</taxon>
        <taxon>Bryozoa</taxon>
        <taxon>Gymnolaemata</taxon>
        <taxon>Cheilostomatida</taxon>
        <taxon>Flustrina</taxon>
        <taxon>Buguloidea</taxon>
        <taxon>Bugulidae</taxon>
        <taxon>Bugula</taxon>
    </lineage>
</organism>
<dbReference type="GO" id="GO:0061512">
    <property type="term" value="P:protein localization to cilium"/>
    <property type="evidence" value="ECO:0007669"/>
    <property type="project" value="TreeGrafter"/>
</dbReference>
<dbReference type="PANTHER" id="PTHR14699">
    <property type="entry name" value="STI2 PROTEIN-RELATED"/>
    <property type="match status" value="1"/>
</dbReference>
<accession>A0A7J7JTS9</accession>
<evidence type="ECO:0000313" key="2">
    <source>
        <dbReference type="EMBL" id="KAF6029051.1"/>
    </source>
</evidence>
<evidence type="ECO:0000259" key="1">
    <source>
        <dbReference type="Pfam" id="PF25062"/>
    </source>
</evidence>
<dbReference type="GO" id="GO:0005929">
    <property type="term" value="C:cilium"/>
    <property type="evidence" value="ECO:0007669"/>
    <property type="project" value="GOC"/>
</dbReference>
<gene>
    <name evidence="2" type="ORF">EB796_012646</name>
</gene>
<dbReference type="InterPro" id="IPR011990">
    <property type="entry name" value="TPR-like_helical_dom_sf"/>
</dbReference>
<reference evidence="2" key="1">
    <citation type="submission" date="2020-06" db="EMBL/GenBank/DDBJ databases">
        <title>Draft genome of Bugula neritina, a colonial animal packing powerful symbionts and potential medicines.</title>
        <authorList>
            <person name="Rayko M."/>
        </authorList>
    </citation>
    <scope>NUCLEOTIDE SEQUENCE [LARGE SCALE GENOMIC DNA]</scope>
    <source>
        <strain evidence="2">Kwan_BN1</strain>
    </source>
</reference>
<sequence>MREKYYGHAQTEALEGMRKYGNDPLLKFYIGANKVLEGRIQEGISELELIKDKRDVNVCSLLALSYAHRMCKVVDKEAVQMLESKVKEERKQAGELGLLFAGRYLFLIGKHDKAKEYLDRAIKMSNNQQALITRGWLELELGKENGVKKAAKLFEEAEGETPDPDLYFGKAKLIELKRNFSGCLDMISKTIVNFHNFVPALIEKMRLQLALQDWDQVLDTANR</sequence>
<dbReference type="AlphaFoldDB" id="A0A7J7JTS9"/>
<dbReference type="EMBL" id="VXIV02001859">
    <property type="protein sequence ID" value="KAF6029051.1"/>
    <property type="molecule type" value="Genomic_DNA"/>
</dbReference>
<dbReference type="PANTHER" id="PTHR14699:SF0">
    <property type="entry name" value="TETRATRICOPEPTIDE REPEAT PROTEIN 21 HOMOLOG"/>
    <property type="match status" value="1"/>
</dbReference>
<dbReference type="GO" id="GO:0030991">
    <property type="term" value="C:intraciliary transport particle A"/>
    <property type="evidence" value="ECO:0007669"/>
    <property type="project" value="TreeGrafter"/>
</dbReference>
<dbReference type="InterPro" id="IPR056833">
    <property type="entry name" value="ARM_TT21_N"/>
</dbReference>
<dbReference type="OrthoDB" id="10259630at2759"/>
<dbReference type="Pfam" id="PF25062">
    <property type="entry name" value="ARM_TT21_N"/>
    <property type="match status" value="1"/>
</dbReference>
<comment type="caution">
    <text evidence="2">The sequence shown here is derived from an EMBL/GenBank/DDBJ whole genome shotgun (WGS) entry which is preliminary data.</text>
</comment>
<dbReference type="GO" id="GO:0035721">
    <property type="term" value="P:intraciliary retrograde transport"/>
    <property type="evidence" value="ECO:0007669"/>
    <property type="project" value="TreeGrafter"/>
</dbReference>
<dbReference type="Proteomes" id="UP000593567">
    <property type="component" value="Unassembled WGS sequence"/>
</dbReference>
<dbReference type="SUPFAM" id="SSF48452">
    <property type="entry name" value="TPR-like"/>
    <property type="match status" value="2"/>
</dbReference>
<keyword evidence="3" id="KW-1185">Reference proteome</keyword>
<dbReference type="Gene3D" id="1.25.40.10">
    <property type="entry name" value="Tetratricopeptide repeat domain"/>
    <property type="match status" value="1"/>
</dbReference>